<accession>A0A9N9ZGU6</accession>
<dbReference type="InterPro" id="IPR002347">
    <property type="entry name" value="SDR_fam"/>
</dbReference>
<evidence type="ECO:0000256" key="1">
    <source>
        <dbReference type="ARBA" id="ARBA00006484"/>
    </source>
</evidence>
<name>A0A9N9ZGU6_9HYPO</name>
<dbReference type="SUPFAM" id="SSF51735">
    <property type="entry name" value="NAD(P)-binding Rossmann-fold domains"/>
    <property type="match status" value="1"/>
</dbReference>
<dbReference type="AlphaFoldDB" id="A0A9N9ZGU6"/>
<organism evidence="2 3">
    <name type="scientific">Clonostachys solani</name>
    <dbReference type="NCBI Taxonomy" id="160281"/>
    <lineage>
        <taxon>Eukaryota</taxon>
        <taxon>Fungi</taxon>
        <taxon>Dikarya</taxon>
        <taxon>Ascomycota</taxon>
        <taxon>Pezizomycotina</taxon>
        <taxon>Sordariomycetes</taxon>
        <taxon>Hypocreomycetidae</taxon>
        <taxon>Hypocreales</taxon>
        <taxon>Bionectriaceae</taxon>
        <taxon>Clonostachys</taxon>
    </lineage>
</organism>
<dbReference type="PANTHER" id="PTHR43544:SF2">
    <property type="entry name" value="OXIDOREDUCTASE"/>
    <property type="match status" value="1"/>
</dbReference>
<dbReference type="InterPro" id="IPR036291">
    <property type="entry name" value="NAD(P)-bd_dom_sf"/>
</dbReference>
<dbReference type="Pfam" id="PF00106">
    <property type="entry name" value="adh_short"/>
    <property type="match status" value="1"/>
</dbReference>
<dbReference type="GO" id="GO:0005737">
    <property type="term" value="C:cytoplasm"/>
    <property type="evidence" value="ECO:0007669"/>
    <property type="project" value="TreeGrafter"/>
</dbReference>
<keyword evidence="3" id="KW-1185">Reference proteome</keyword>
<protein>
    <submittedName>
        <fullName evidence="2">Uncharacterized protein</fullName>
    </submittedName>
</protein>
<dbReference type="Gene3D" id="3.40.50.720">
    <property type="entry name" value="NAD(P)-binding Rossmann-like Domain"/>
    <property type="match status" value="1"/>
</dbReference>
<dbReference type="InterPro" id="IPR051468">
    <property type="entry name" value="Fungal_SecMetab_SDRs"/>
</dbReference>
<reference evidence="2" key="1">
    <citation type="submission" date="2021-10" db="EMBL/GenBank/DDBJ databases">
        <authorList>
            <person name="Piombo E."/>
        </authorList>
    </citation>
    <scope>NUCLEOTIDE SEQUENCE</scope>
</reference>
<dbReference type="OrthoDB" id="191139at2759"/>
<dbReference type="PRINTS" id="PR00081">
    <property type="entry name" value="GDHRDH"/>
</dbReference>
<evidence type="ECO:0000313" key="3">
    <source>
        <dbReference type="Proteomes" id="UP000775872"/>
    </source>
</evidence>
<comment type="similarity">
    <text evidence="1">Belongs to the short-chain dehydrogenases/reductases (SDR) family.</text>
</comment>
<dbReference type="EMBL" id="CABFOC020000054">
    <property type="protein sequence ID" value="CAH0055201.1"/>
    <property type="molecule type" value="Genomic_DNA"/>
</dbReference>
<dbReference type="GO" id="GO:0016491">
    <property type="term" value="F:oxidoreductase activity"/>
    <property type="evidence" value="ECO:0007669"/>
    <property type="project" value="TreeGrafter"/>
</dbReference>
<dbReference type="PANTHER" id="PTHR43544">
    <property type="entry name" value="SHORT-CHAIN DEHYDROGENASE/REDUCTASE"/>
    <property type="match status" value="1"/>
</dbReference>
<dbReference type="CDD" id="cd05233">
    <property type="entry name" value="SDR_c"/>
    <property type="match status" value="1"/>
</dbReference>
<comment type="caution">
    <text evidence="2">The sequence shown here is derived from an EMBL/GenBank/DDBJ whole genome shotgun (WGS) entry which is preliminary data.</text>
</comment>
<proteinExistence type="inferred from homology"/>
<sequence>MQRVATQLLALSPELVEPIIADLPLHKALEILSVPSESSPVQESLSVTGQLSPLAYAFIQSPAWRRVFTSEERTERLLLIWEASKNFFLLQTGRSYLHLLKSQEYGWRRSELLGAGADQLQGPEVLDQMSNGLFNLVPGLDVKHKERGRIAQSNAYMKAVFALLRDPKEVYQSDHEREVQVTPSFDKTYDTRGGEWDPKDFLAMVKPLCEAWDLLKSLWATELESLAVLHERFPTMLKAAFAPQLAHTPLNVWHMPKKLRFVAKQIPNRSLRDAIGSRKPGSDSSYFSFPHHCLLPYDWCLRLFIIVLQDKSPEIPRTLAADVDRAIAGLDFIHEHSGDGRRYPRFKGSKDDARHMEMIVYYDKDTVRPTPSAELDWLTSFLVVVKWMTEEYPALADDLRQPIARIYRVAEGRGQKKLLFEPSDYDRFADAIPAAEVAIYLKKDLDLASRPLGALDDHCLPSLLALHLPDFSSRQAQQIAAHLGPKPGLEIELQQVVYENTLEKIKRHFQKRPPSPRGVSDGESLVHQILENNNRDSAAHTVQTSPGTWWSSVVKRYVDVVPRKSRSLSCYICRHSVSDKRGFHPIFSAMCKACGDFNLAGSRMSLPEMVDLRGKTALVTGGRVNLGFYTALRLLRCGAKVIVSSRYPHDTLVRYQRQPDSDSWINNRLRIVGADFRTARDAFALAAEAKNILETWSTGDSTKPLLDILINNAAQTLTDGETKETTAVSRESSLHLSLPMHPALLRTSYIPRIGGGVPDGFLEGRTPEALPSANTSTSVIQPVPEKSSWVQDISEIPYADVITAQAVNAFVPLILIRELLPVMSHGEIREQQSGHIINVSSREGIFEASRNHSAKKGTHVHTNMSKAALNMITETEAGPAWRSHGVAMNTVDPGYMSASPEMEDLFGGVRPLSWEDGAGRVLWPVAMAFGEEKTVIWGRFLKHYGTVSVTAGLR</sequence>
<gene>
    <name evidence="2" type="ORF">CSOL1703_00017104</name>
</gene>
<evidence type="ECO:0000313" key="2">
    <source>
        <dbReference type="EMBL" id="CAH0055201.1"/>
    </source>
</evidence>
<dbReference type="Proteomes" id="UP000775872">
    <property type="component" value="Unassembled WGS sequence"/>
</dbReference>